<dbReference type="GO" id="GO:0022857">
    <property type="term" value="F:transmembrane transporter activity"/>
    <property type="evidence" value="ECO:0007669"/>
    <property type="project" value="InterPro"/>
</dbReference>
<evidence type="ECO:0000256" key="5">
    <source>
        <dbReference type="ARBA" id="ARBA00023136"/>
    </source>
</evidence>
<evidence type="ECO:0000313" key="9">
    <source>
        <dbReference type="EMBL" id="KRL87106.1"/>
    </source>
</evidence>
<evidence type="ECO:0000256" key="4">
    <source>
        <dbReference type="ARBA" id="ARBA00022989"/>
    </source>
</evidence>
<comment type="subcellular location">
    <subcellularLocation>
        <location evidence="1">Cell membrane</location>
        <topology evidence="1">Multi-pass membrane protein</topology>
    </subcellularLocation>
</comment>
<dbReference type="AlphaFoldDB" id="A0A0R1U849"/>
<proteinExistence type="inferred from homology"/>
<evidence type="ECO:0000259" key="8">
    <source>
        <dbReference type="Pfam" id="PF06738"/>
    </source>
</evidence>
<feature type="transmembrane region" description="Helical" evidence="7">
    <location>
        <begin position="138"/>
        <end position="155"/>
    </location>
</feature>
<dbReference type="RefSeq" id="WP_056957220.1">
    <property type="nucleotide sequence ID" value="NZ_AZFT01000009.1"/>
</dbReference>
<feature type="transmembrane region" description="Helical" evidence="7">
    <location>
        <begin position="222"/>
        <end position="243"/>
    </location>
</feature>
<dbReference type="InterPro" id="IPR010619">
    <property type="entry name" value="ThrE-like_N"/>
</dbReference>
<organism evidence="9 10">
    <name type="scientific">Ligilactobacillus apodemi DSM 16634 = JCM 16172</name>
    <dbReference type="NCBI Taxonomy" id="1423724"/>
    <lineage>
        <taxon>Bacteria</taxon>
        <taxon>Bacillati</taxon>
        <taxon>Bacillota</taxon>
        <taxon>Bacilli</taxon>
        <taxon>Lactobacillales</taxon>
        <taxon>Lactobacillaceae</taxon>
        <taxon>Ligilactobacillus</taxon>
    </lineage>
</organism>
<protein>
    <recommendedName>
        <fullName evidence="8">Threonine/serine exporter-like N-terminal domain-containing protein</fullName>
    </recommendedName>
</protein>
<sequence length="246" mass="27093">MKDADLIIETTLLAGKIMIENGADMARVDDTLKRIARNSGITDPAIFETTTGIMMSVKGAHAQVVSIQRRRIDLERIARVNDISRAYQEKKKTLLEVNQYLKNLEQTAPDFKVYWLVLAAGIVGCTLEIMYGGSWRDFLPTFCLSALGYYIFYLINTRFRVKFASEFIAALVIGFLAIFCVRSGIAKSYGMIIIGSVMPLVPGVPLTNAVRDLLAGHILSGLARATEGLLSAVAIGMGIAFVLRFF</sequence>
<keyword evidence="10" id="KW-1185">Reference proteome</keyword>
<evidence type="ECO:0000256" key="7">
    <source>
        <dbReference type="SAM" id="Phobius"/>
    </source>
</evidence>
<evidence type="ECO:0000256" key="6">
    <source>
        <dbReference type="ARBA" id="ARBA00034125"/>
    </source>
</evidence>
<evidence type="ECO:0000256" key="2">
    <source>
        <dbReference type="ARBA" id="ARBA00022475"/>
    </source>
</evidence>
<keyword evidence="5 7" id="KW-0472">Membrane</keyword>
<feature type="domain" description="Threonine/serine exporter-like N-terminal" evidence="8">
    <location>
        <begin position="11"/>
        <end position="245"/>
    </location>
</feature>
<keyword evidence="2" id="KW-1003">Cell membrane</keyword>
<gene>
    <name evidence="9" type="ORF">FC32_GL000399</name>
</gene>
<dbReference type="InterPro" id="IPR050539">
    <property type="entry name" value="ThrE_Dicarb/AminoAcid_Exp"/>
</dbReference>
<dbReference type="PANTHER" id="PTHR34390:SF2">
    <property type="entry name" value="SUCCINATE TRANSPORTER SUBUNIT YJJP-RELATED"/>
    <property type="match status" value="1"/>
</dbReference>
<evidence type="ECO:0000313" key="10">
    <source>
        <dbReference type="Proteomes" id="UP000051324"/>
    </source>
</evidence>
<comment type="caution">
    <text evidence="9">The sequence shown here is derived from an EMBL/GenBank/DDBJ whole genome shotgun (WGS) entry which is preliminary data.</text>
</comment>
<evidence type="ECO:0000256" key="1">
    <source>
        <dbReference type="ARBA" id="ARBA00004651"/>
    </source>
</evidence>
<dbReference type="GO" id="GO:0015744">
    <property type="term" value="P:succinate transport"/>
    <property type="evidence" value="ECO:0007669"/>
    <property type="project" value="TreeGrafter"/>
</dbReference>
<dbReference type="PANTHER" id="PTHR34390">
    <property type="entry name" value="UPF0442 PROTEIN YJJB-RELATED"/>
    <property type="match status" value="1"/>
</dbReference>
<keyword evidence="3 7" id="KW-0812">Transmembrane</keyword>
<dbReference type="Pfam" id="PF06738">
    <property type="entry name" value="ThrE"/>
    <property type="match status" value="1"/>
</dbReference>
<dbReference type="GO" id="GO:0005886">
    <property type="term" value="C:plasma membrane"/>
    <property type="evidence" value="ECO:0007669"/>
    <property type="project" value="UniProtKB-SubCell"/>
</dbReference>
<name>A0A0R1U849_9LACO</name>
<dbReference type="EMBL" id="AZFT01000009">
    <property type="protein sequence ID" value="KRL87106.1"/>
    <property type="molecule type" value="Genomic_DNA"/>
</dbReference>
<keyword evidence="4 7" id="KW-1133">Transmembrane helix</keyword>
<feature type="transmembrane region" description="Helical" evidence="7">
    <location>
        <begin position="113"/>
        <end position="132"/>
    </location>
</feature>
<accession>A0A0R1U849</accession>
<feature type="transmembrane region" description="Helical" evidence="7">
    <location>
        <begin position="167"/>
        <end position="185"/>
    </location>
</feature>
<comment type="similarity">
    <text evidence="6">Belongs to the ThrE exporter (TC 2.A.79) family.</text>
</comment>
<reference evidence="9 10" key="1">
    <citation type="journal article" date="2015" name="Genome Announc.">
        <title>Expanding the biotechnology potential of lactobacilli through comparative genomics of 213 strains and associated genera.</title>
        <authorList>
            <person name="Sun Z."/>
            <person name="Harris H.M."/>
            <person name="McCann A."/>
            <person name="Guo C."/>
            <person name="Argimon S."/>
            <person name="Zhang W."/>
            <person name="Yang X."/>
            <person name="Jeffery I.B."/>
            <person name="Cooney J.C."/>
            <person name="Kagawa T.F."/>
            <person name="Liu W."/>
            <person name="Song Y."/>
            <person name="Salvetti E."/>
            <person name="Wrobel A."/>
            <person name="Rasinkangas P."/>
            <person name="Parkhill J."/>
            <person name="Rea M.C."/>
            <person name="O'Sullivan O."/>
            <person name="Ritari J."/>
            <person name="Douillard F.P."/>
            <person name="Paul Ross R."/>
            <person name="Yang R."/>
            <person name="Briner A.E."/>
            <person name="Felis G.E."/>
            <person name="de Vos W.M."/>
            <person name="Barrangou R."/>
            <person name="Klaenhammer T.R."/>
            <person name="Caufield P.W."/>
            <person name="Cui Y."/>
            <person name="Zhang H."/>
            <person name="O'Toole P.W."/>
        </authorList>
    </citation>
    <scope>NUCLEOTIDE SEQUENCE [LARGE SCALE GENOMIC DNA]</scope>
    <source>
        <strain evidence="9 10">DSM 16634</strain>
    </source>
</reference>
<dbReference type="PATRIC" id="fig|1423724.4.peg.418"/>
<dbReference type="STRING" id="1423724.FC32_GL000399"/>
<dbReference type="eggNOG" id="COG2966">
    <property type="taxonomic scope" value="Bacteria"/>
</dbReference>
<dbReference type="Proteomes" id="UP000051324">
    <property type="component" value="Unassembled WGS sequence"/>
</dbReference>
<evidence type="ECO:0000256" key="3">
    <source>
        <dbReference type="ARBA" id="ARBA00022692"/>
    </source>
</evidence>